<name>A0A0A8YM78_ARUDO</name>
<proteinExistence type="predicted"/>
<dbReference type="EMBL" id="GBRH01271735">
    <property type="protein sequence ID" value="JAD26160.1"/>
    <property type="molecule type" value="Transcribed_RNA"/>
</dbReference>
<reference evidence="1" key="2">
    <citation type="journal article" date="2015" name="Data Brief">
        <title>Shoot transcriptome of the giant reed, Arundo donax.</title>
        <authorList>
            <person name="Barrero R.A."/>
            <person name="Guerrero F.D."/>
            <person name="Moolhuijzen P."/>
            <person name="Goolsby J.A."/>
            <person name="Tidwell J."/>
            <person name="Bellgard S.E."/>
            <person name="Bellgard M.I."/>
        </authorList>
    </citation>
    <scope>NUCLEOTIDE SEQUENCE</scope>
    <source>
        <tissue evidence="1">Shoot tissue taken approximately 20 cm above the soil surface</tissue>
    </source>
</reference>
<reference evidence="1" key="1">
    <citation type="submission" date="2014-09" db="EMBL/GenBank/DDBJ databases">
        <authorList>
            <person name="Magalhaes I.L.F."/>
            <person name="Oliveira U."/>
            <person name="Santos F.R."/>
            <person name="Vidigal T.H.D.A."/>
            <person name="Brescovit A.D."/>
            <person name="Santos A.J."/>
        </authorList>
    </citation>
    <scope>NUCLEOTIDE SEQUENCE</scope>
    <source>
        <tissue evidence="1">Shoot tissue taken approximately 20 cm above the soil surface</tissue>
    </source>
</reference>
<sequence>MLILRALYNISYMAIILKELIYTKEYKLETYLHWNEHTSQQQTFYTNIILTKTTSVYEDRIQN</sequence>
<evidence type="ECO:0000313" key="1">
    <source>
        <dbReference type="EMBL" id="JAD26160.1"/>
    </source>
</evidence>
<organism evidence="1">
    <name type="scientific">Arundo donax</name>
    <name type="common">Giant reed</name>
    <name type="synonym">Donax arundinaceus</name>
    <dbReference type="NCBI Taxonomy" id="35708"/>
    <lineage>
        <taxon>Eukaryota</taxon>
        <taxon>Viridiplantae</taxon>
        <taxon>Streptophyta</taxon>
        <taxon>Embryophyta</taxon>
        <taxon>Tracheophyta</taxon>
        <taxon>Spermatophyta</taxon>
        <taxon>Magnoliopsida</taxon>
        <taxon>Liliopsida</taxon>
        <taxon>Poales</taxon>
        <taxon>Poaceae</taxon>
        <taxon>PACMAD clade</taxon>
        <taxon>Arundinoideae</taxon>
        <taxon>Arundineae</taxon>
        <taxon>Arundo</taxon>
    </lineage>
</organism>
<protein>
    <submittedName>
        <fullName evidence="1">Uncharacterized protein</fullName>
    </submittedName>
</protein>
<dbReference type="AlphaFoldDB" id="A0A0A8YM78"/>
<accession>A0A0A8YM78</accession>